<proteinExistence type="predicted"/>
<accession>A0A4C1U1H9</accession>
<sequence>MKDEVICDSDVYSKIYIYVSSRSTFYDLECTREQYKGKLGAEGRGGPAAAVRKINSAYNYIPITSPRNMADADSTVGPTVCPFICCHRDARRMDIPNRRTHGQTNGLYLLNYDRNVIKKNLIHNSINVTYTKRSLLECASIERRTFYDLSALKDRTFEFPPRPNPGQGLLRRPLLPMRPRPTALRDVRGTKVYNNRYCANTSNIYLITIHEIQLADRQRESGGLEKGSR</sequence>
<dbReference type="Proteomes" id="UP000299102">
    <property type="component" value="Unassembled WGS sequence"/>
</dbReference>
<gene>
    <name evidence="1" type="ORF">EVAR_75658_1</name>
</gene>
<reference evidence="1 2" key="1">
    <citation type="journal article" date="2019" name="Commun. Biol.">
        <title>The bagworm genome reveals a unique fibroin gene that provides high tensile strength.</title>
        <authorList>
            <person name="Kono N."/>
            <person name="Nakamura H."/>
            <person name="Ohtoshi R."/>
            <person name="Tomita M."/>
            <person name="Numata K."/>
            <person name="Arakawa K."/>
        </authorList>
    </citation>
    <scope>NUCLEOTIDE SEQUENCE [LARGE SCALE GENOMIC DNA]</scope>
</reference>
<dbReference type="EMBL" id="BGZK01000110">
    <property type="protein sequence ID" value="GBP19686.1"/>
    <property type="molecule type" value="Genomic_DNA"/>
</dbReference>
<evidence type="ECO:0000313" key="1">
    <source>
        <dbReference type="EMBL" id="GBP19686.1"/>
    </source>
</evidence>
<name>A0A4C1U1H9_EUMVA</name>
<evidence type="ECO:0000313" key="2">
    <source>
        <dbReference type="Proteomes" id="UP000299102"/>
    </source>
</evidence>
<comment type="caution">
    <text evidence="1">The sequence shown here is derived from an EMBL/GenBank/DDBJ whole genome shotgun (WGS) entry which is preliminary data.</text>
</comment>
<keyword evidence="2" id="KW-1185">Reference proteome</keyword>
<protein>
    <submittedName>
        <fullName evidence="1">Uncharacterized protein</fullName>
    </submittedName>
</protein>
<dbReference type="AlphaFoldDB" id="A0A4C1U1H9"/>
<organism evidence="1 2">
    <name type="scientific">Eumeta variegata</name>
    <name type="common">Bagworm moth</name>
    <name type="synonym">Eumeta japonica</name>
    <dbReference type="NCBI Taxonomy" id="151549"/>
    <lineage>
        <taxon>Eukaryota</taxon>
        <taxon>Metazoa</taxon>
        <taxon>Ecdysozoa</taxon>
        <taxon>Arthropoda</taxon>
        <taxon>Hexapoda</taxon>
        <taxon>Insecta</taxon>
        <taxon>Pterygota</taxon>
        <taxon>Neoptera</taxon>
        <taxon>Endopterygota</taxon>
        <taxon>Lepidoptera</taxon>
        <taxon>Glossata</taxon>
        <taxon>Ditrysia</taxon>
        <taxon>Tineoidea</taxon>
        <taxon>Psychidae</taxon>
        <taxon>Oiketicinae</taxon>
        <taxon>Eumeta</taxon>
    </lineage>
</organism>